<protein>
    <recommendedName>
        <fullName evidence="3">Stage II sporulation E family protein</fullName>
    </recommendedName>
</protein>
<comment type="caution">
    <text evidence="2">The sequence shown here is derived from an EMBL/GenBank/DDBJ whole genome shotgun (WGS) entry which is preliminary data.</text>
</comment>
<feature type="compositionally biased region" description="Polar residues" evidence="1">
    <location>
        <begin position="40"/>
        <end position="54"/>
    </location>
</feature>
<gene>
    <name evidence="2" type="ORF">I553_4394</name>
</gene>
<dbReference type="Gene3D" id="3.60.40.10">
    <property type="entry name" value="PPM-type phosphatase domain"/>
    <property type="match status" value="1"/>
</dbReference>
<organism evidence="2">
    <name type="scientific">Mycobacterium xenopi 4042</name>
    <dbReference type="NCBI Taxonomy" id="1299334"/>
    <lineage>
        <taxon>Bacteria</taxon>
        <taxon>Bacillati</taxon>
        <taxon>Actinomycetota</taxon>
        <taxon>Actinomycetes</taxon>
        <taxon>Mycobacteriales</taxon>
        <taxon>Mycobacteriaceae</taxon>
        <taxon>Mycobacterium</taxon>
    </lineage>
</organism>
<dbReference type="PATRIC" id="fig|1299334.3.peg.6072"/>
<evidence type="ECO:0008006" key="3">
    <source>
        <dbReference type="Google" id="ProtNLM"/>
    </source>
</evidence>
<accession>X8AGJ2</accession>
<dbReference type="AlphaFoldDB" id="X8AGJ2"/>
<evidence type="ECO:0000313" key="2">
    <source>
        <dbReference type="EMBL" id="EUA30138.1"/>
    </source>
</evidence>
<evidence type="ECO:0000256" key="1">
    <source>
        <dbReference type="SAM" id="MobiDB-lite"/>
    </source>
</evidence>
<name>X8AGJ2_MYCXE</name>
<reference evidence="2" key="1">
    <citation type="submission" date="2014-01" db="EMBL/GenBank/DDBJ databases">
        <authorList>
            <person name="Brown-Elliot B."/>
            <person name="Wallace R."/>
            <person name="Lenaerts A."/>
            <person name="Ordway D."/>
            <person name="DeGroote M.A."/>
            <person name="Parker T."/>
            <person name="Sizemore C."/>
            <person name="Tallon L.J."/>
            <person name="Sadzewicz L.K."/>
            <person name="Sengamalay N."/>
            <person name="Fraser C.M."/>
            <person name="Hine E."/>
            <person name="Shefchek K.A."/>
            <person name="Das S.P."/>
            <person name="Tettelin H."/>
        </authorList>
    </citation>
    <scope>NUCLEOTIDE SEQUENCE [LARGE SCALE GENOMIC DNA]</scope>
    <source>
        <strain evidence="2">4042</strain>
    </source>
</reference>
<dbReference type="InterPro" id="IPR036457">
    <property type="entry name" value="PPM-type-like_dom_sf"/>
</dbReference>
<dbReference type="EMBL" id="JAOB01000060">
    <property type="protein sequence ID" value="EUA30138.1"/>
    <property type="molecule type" value="Genomic_DNA"/>
</dbReference>
<proteinExistence type="predicted"/>
<sequence>MAVELGDDAALFAVLDGLGHGTEAAAAASRAVEVLRGSPPSRSKPWSSFATTPWRTPEASP</sequence>
<feature type="region of interest" description="Disordered" evidence="1">
    <location>
        <begin position="36"/>
        <end position="61"/>
    </location>
</feature>